<dbReference type="InterPro" id="IPR036397">
    <property type="entry name" value="RNaseH_sf"/>
</dbReference>
<dbReference type="PANTHER" id="PTHR11439">
    <property type="entry name" value="GAG-POL-RELATED RETROTRANSPOSON"/>
    <property type="match status" value="1"/>
</dbReference>
<dbReference type="PANTHER" id="PTHR11439:SF495">
    <property type="entry name" value="REVERSE TRANSCRIPTASE, RNA-DEPENDENT DNA POLYMERASE-RELATED"/>
    <property type="match status" value="1"/>
</dbReference>
<accession>A0A6L2N9L7</accession>
<dbReference type="InterPro" id="IPR013103">
    <property type="entry name" value="RVT_2"/>
</dbReference>
<evidence type="ECO:0000256" key="2">
    <source>
        <dbReference type="SAM" id="MobiDB-lite"/>
    </source>
</evidence>
<name>A0A6L2N9L7_TANCI</name>
<protein>
    <submittedName>
        <fullName evidence="5">Uncharacterized protein</fullName>
    </submittedName>
</protein>
<dbReference type="Pfam" id="PF07727">
    <property type="entry name" value="RVT_2"/>
    <property type="match status" value="1"/>
</dbReference>
<dbReference type="GO" id="GO:0003676">
    <property type="term" value="F:nucleic acid binding"/>
    <property type="evidence" value="ECO:0007669"/>
    <property type="project" value="InterPro"/>
</dbReference>
<dbReference type="InterPro" id="IPR057670">
    <property type="entry name" value="SH3_retrovirus"/>
</dbReference>
<dbReference type="CDD" id="cd09272">
    <property type="entry name" value="RNase_HI_RT_Ty1"/>
    <property type="match status" value="1"/>
</dbReference>
<sequence>MVTVSKMISIPNEDLSDDTTPSVARNFLNEVKSSLVTLQRVVKQKMTLEVHNWSSSAHKEVHTKFVQDFKSLAKEADESLDKQKSLELEIERLLKACVNHDIMSIVQNSLVDVPSDLRTELDPQLRDLKGKSSDTPSDSNTLDPLNQKLESKIVELEFQVVNYEREISHLKTTYKNLFDSISKKLHALMPSHSVPQPREFNVVKHRNVIAPRMFKINPPQTPRVDLVPNKQSSASIRTNPIANSQRHVTFKENVSSDMVTASSTVLVHTARTRRPQPKGNTRNARILSASKSSEVKKNVTVEDHRRTLLLSKNQKTMSSECNNIKLTIQNDKSKIVYDTCKQCLVTANHDACLPSSKNALNSRANNLCANVPLSANQKRHKTQVWKPKQQNGVVERRNHTLVEAARIMLIFSHALLFLWAEAIAIACYTQNRSIIHRRFNKTPYELIQGRKPNISYLHVFGALCYSKNDREDISKLGAKGDIGFFIGYSANFVSYRVYNRRTKKIIEMMNVTPSEHDLDILFEPLHNEFLGGQTSEAPRAIPAAPVIQNLQAPTTSMSFQDSAPAPTNSSNTPVSLHNVNVPSPQHAQQQRNHTLSPTASAADNVLNAVFEGDLFVNPFEQVIGEPSRTVLTINQLKTDGDMCIYALTVSIMEPKTIKEVFTDPAWIESMQEELHQFIRLDVWELIPSPDGIKPLTLKWLFKNKHDEENVVIRNKTRLVVKGYRQEDGIDFEESFTLIARMEAIRIFLAYAAHKGFTVYQMDVKTAFLHGSLKEDVYVCQFEGFIDVDYPSHVYKLKKALYGLKRFDDDILVKYGLITCDIVGTPMDIKDKLDLNQIRTSVDATKYRSIIGALMYLTSSRPDIVQATCDSGFELTGFSDADYTGCKDTFKSTSGGAQFLGEKLLTDYGYHFDKIPIYCDSKSAIVISCNPVQHPRMKHIAVRYYFIKEYVEKGTIELYFVKTDSTGRHFHQSTSSGEIQLFGLSPWNDSRVLRIILVIMPEQQSDILVIFTVTMKILLEPTSNKLLVGDVEDSIWIELVTLDINLGPE</sequence>
<dbReference type="EMBL" id="BKCJ010008576">
    <property type="protein sequence ID" value="GEU82908.1"/>
    <property type="molecule type" value="Genomic_DNA"/>
</dbReference>
<feature type="domain" description="Reverse transcriptase Ty1/copia-type" evidence="3">
    <location>
        <begin position="681"/>
        <end position="805"/>
    </location>
</feature>
<feature type="region of interest" description="Disordered" evidence="2">
    <location>
        <begin position="556"/>
        <end position="595"/>
    </location>
</feature>
<dbReference type="InterPro" id="IPR043502">
    <property type="entry name" value="DNA/RNA_pol_sf"/>
</dbReference>
<evidence type="ECO:0000259" key="4">
    <source>
        <dbReference type="Pfam" id="PF25597"/>
    </source>
</evidence>
<dbReference type="SUPFAM" id="SSF56672">
    <property type="entry name" value="DNA/RNA polymerases"/>
    <property type="match status" value="1"/>
</dbReference>
<comment type="caution">
    <text evidence="5">The sequence shown here is derived from an EMBL/GenBank/DDBJ whole genome shotgun (WGS) entry which is preliminary data.</text>
</comment>
<feature type="region of interest" description="Disordered" evidence="2">
    <location>
        <begin position="126"/>
        <end position="146"/>
    </location>
</feature>
<evidence type="ECO:0000256" key="1">
    <source>
        <dbReference type="SAM" id="Coils"/>
    </source>
</evidence>
<evidence type="ECO:0000313" key="5">
    <source>
        <dbReference type="EMBL" id="GEU82908.1"/>
    </source>
</evidence>
<dbReference type="SUPFAM" id="SSF53098">
    <property type="entry name" value="Ribonuclease H-like"/>
    <property type="match status" value="1"/>
</dbReference>
<feature type="compositionally biased region" description="Polar residues" evidence="2">
    <location>
        <begin position="133"/>
        <end position="144"/>
    </location>
</feature>
<feature type="coiled-coil region" evidence="1">
    <location>
        <begin position="146"/>
        <end position="173"/>
    </location>
</feature>
<evidence type="ECO:0000259" key="3">
    <source>
        <dbReference type="Pfam" id="PF07727"/>
    </source>
</evidence>
<dbReference type="AlphaFoldDB" id="A0A6L2N9L7"/>
<feature type="domain" description="Retroviral polymerase SH3-like" evidence="4">
    <location>
        <begin position="463"/>
        <end position="516"/>
    </location>
</feature>
<dbReference type="InterPro" id="IPR012337">
    <property type="entry name" value="RNaseH-like_sf"/>
</dbReference>
<dbReference type="Gene3D" id="3.30.420.10">
    <property type="entry name" value="Ribonuclease H-like superfamily/Ribonuclease H"/>
    <property type="match status" value="1"/>
</dbReference>
<proteinExistence type="predicted"/>
<dbReference type="Pfam" id="PF25597">
    <property type="entry name" value="SH3_retrovirus"/>
    <property type="match status" value="1"/>
</dbReference>
<reference evidence="5" key="1">
    <citation type="journal article" date="2019" name="Sci. Rep.">
        <title>Draft genome of Tanacetum cinerariifolium, the natural source of mosquito coil.</title>
        <authorList>
            <person name="Yamashiro T."/>
            <person name="Shiraishi A."/>
            <person name="Satake H."/>
            <person name="Nakayama K."/>
        </authorList>
    </citation>
    <scope>NUCLEOTIDE SEQUENCE</scope>
</reference>
<gene>
    <name evidence="5" type="ORF">Tci_054886</name>
</gene>
<keyword evidence="1" id="KW-0175">Coiled coil</keyword>
<organism evidence="5">
    <name type="scientific">Tanacetum cinerariifolium</name>
    <name type="common">Dalmatian daisy</name>
    <name type="synonym">Chrysanthemum cinerariifolium</name>
    <dbReference type="NCBI Taxonomy" id="118510"/>
    <lineage>
        <taxon>Eukaryota</taxon>
        <taxon>Viridiplantae</taxon>
        <taxon>Streptophyta</taxon>
        <taxon>Embryophyta</taxon>
        <taxon>Tracheophyta</taxon>
        <taxon>Spermatophyta</taxon>
        <taxon>Magnoliopsida</taxon>
        <taxon>eudicotyledons</taxon>
        <taxon>Gunneridae</taxon>
        <taxon>Pentapetalae</taxon>
        <taxon>asterids</taxon>
        <taxon>campanulids</taxon>
        <taxon>Asterales</taxon>
        <taxon>Asteraceae</taxon>
        <taxon>Asteroideae</taxon>
        <taxon>Anthemideae</taxon>
        <taxon>Anthemidinae</taxon>
        <taxon>Tanacetum</taxon>
    </lineage>
</organism>